<reference evidence="9" key="2">
    <citation type="submission" date="2025-09" db="UniProtKB">
        <authorList>
            <consortium name="Ensembl"/>
        </authorList>
    </citation>
    <scope>IDENTIFICATION</scope>
</reference>
<dbReference type="Ensembl" id="ENSPKIT00000012760.1">
    <property type="protein sequence ID" value="ENSPKIP00000031902.1"/>
    <property type="gene ID" value="ENSPKIG00000012215.1"/>
</dbReference>
<protein>
    <submittedName>
        <fullName evidence="9">RAD17 checkpoint clamp loader component</fullName>
    </submittedName>
</protein>
<dbReference type="GO" id="GO:0003682">
    <property type="term" value="F:chromatin binding"/>
    <property type="evidence" value="ECO:0007669"/>
    <property type="project" value="TreeGrafter"/>
</dbReference>
<feature type="compositionally biased region" description="Polar residues" evidence="8">
    <location>
        <begin position="645"/>
        <end position="663"/>
    </location>
</feature>
<dbReference type="PANTHER" id="PTHR12172">
    <property type="entry name" value="CELL CYCLE CHECKPOINT PROTEIN RAD17"/>
    <property type="match status" value="1"/>
</dbReference>
<keyword evidence="5" id="KW-0067">ATP-binding</keyword>
<dbReference type="InterPro" id="IPR004582">
    <property type="entry name" value="Checkpoint_prot_Rad17_Rad24"/>
</dbReference>
<dbReference type="SUPFAM" id="SSF52540">
    <property type="entry name" value="P-loop containing nucleoside triphosphate hydrolases"/>
    <property type="match status" value="1"/>
</dbReference>
<dbReference type="PANTHER" id="PTHR12172:SF0">
    <property type="entry name" value="CELL CYCLE CHECKPOINT PROTEIN RAD17"/>
    <property type="match status" value="1"/>
</dbReference>
<evidence type="ECO:0000256" key="8">
    <source>
        <dbReference type="SAM" id="MobiDB-lite"/>
    </source>
</evidence>
<dbReference type="FunFam" id="3.40.50.300:FF:001661">
    <property type="entry name" value="RAD17 checkpoint clamp loader component"/>
    <property type="match status" value="1"/>
</dbReference>
<keyword evidence="4" id="KW-0227">DNA damage</keyword>
<feature type="compositionally biased region" description="Basic and acidic residues" evidence="8">
    <location>
        <begin position="67"/>
        <end position="79"/>
    </location>
</feature>
<evidence type="ECO:0000256" key="1">
    <source>
        <dbReference type="ARBA" id="ARBA00004123"/>
    </source>
</evidence>
<comment type="similarity">
    <text evidence="2">Belongs to the rad17/RAD24 family.</text>
</comment>
<dbReference type="GO" id="GO:0005524">
    <property type="term" value="F:ATP binding"/>
    <property type="evidence" value="ECO:0007669"/>
    <property type="project" value="UniProtKB-KW"/>
</dbReference>
<dbReference type="KEGG" id="pki:111857768"/>
<dbReference type="GO" id="GO:0005634">
    <property type="term" value="C:nucleus"/>
    <property type="evidence" value="ECO:0007669"/>
    <property type="project" value="UniProtKB-SubCell"/>
</dbReference>
<dbReference type="CTD" id="5884"/>
<dbReference type="GO" id="GO:0033314">
    <property type="term" value="P:mitotic DNA replication checkpoint signaling"/>
    <property type="evidence" value="ECO:0007669"/>
    <property type="project" value="TreeGrafter"/>
</dbReference>
<dbReference type="AlphaFoldDB" id="A0A3B3SME9"/>
<dbReference type="STRING" id="1676925.ENSPKIP00000031902"/>
<proteinExistence type="inferred from homology"/>
<dbReference type="Gene3D" id="3.40.50.300">
    <property type="entry name" value="P-loop containing nucleotide triphosphate hydrolases"/>
    <property type="match status" value="1"/>
</dbReference>
<dbReference type="OrthoDB" id="10265971at2759"/>
<feature type="region of interest" description="Disordered" evidence="8">
    <location>
        <begin position="630"/>
        <end position="670"/>
    </location>
</feature>
<feature type="compositionally biased region" description="Basic and acidic residues" evidence="8">
    <location>
        <begin position="1"/>
        <end position="10"/>
    </location>
</feature>
<comment type="subcellular location">
    <subcellularLocation>
        <location evidence="1">Nucleus</location>
    </subcellularLocation>
</comment>
<reference evidence="9" key="1">
    <citation type="submission" date="2025-08" db="UniProtKB">
        <authorList>
            <consortium name="Ensembl"/>
        </authorList>
    </citation>
    <scope>IDENTIFICATION</scope>
</reference>
<evidence type="ECO:0000256" key="3">
    <source>
        <dbReference type="ARBA" id="ARBA00022741"/>
    </source>
</evidence>
<dbReference type="GO" id="GO:0000077">
    <property type="term" value="P:DNA damage checkpoint signaling"/>
    <property type="evidence" value="ECO:0007669"/>
    <property type="project" value="InterPro"/>
</dbReference>
<evidence type="ECO:0000256" key="2">
    <source>
        <dbReference type="ARBA" id="ARBA00006168"/>
    </source>
</evidence>
<evidence type="ECO:0000256" key="4">
    <source>
        <dbReference type="ARBA" id="ARBA00022763"/>
    </source>
</evidence>
<dbReference type="InterPro" id="IPR027417">
    <property type="entry name" value="P-loop_NTPase"/>
</dbReference>
<dbReference type="CDD" id="cd18139">
    <property type="entry name" value="HLD_clamp_RarA"/>
    <property type="match status" value="1"/>
</dbReference>
<evidence type="ECO:0000313" key="10">
    <source>
        <dbReference type="Proteomes" id="UP000261540"/>
    </source>
</evidence>
<feature type="region of interest" description="Disordered" evidence="8">
    <location>
        <begin position="355"/>
        <end position="387"/>
    </location>
</feature>
<feature type="region of interest" description="Disordered" evidence="8">
    <location>
        <begin position="1"/>
        <end position="79"/>
    </location>
</feature>
<evidence type="ECO:0000256" key="5">
    <source>
        <dbReference type="ARBA" id="ARBA00022840"/>
    </source>
</evidence>
<keyword evidence="6" id="KW-0539">Nucleus</keyword>
<evidence type="ECO:0000313" key="9">
    <source>
        <dbReference type="Ensembl" id="ENSPKIP00000031902.1"/>
    </source>
</evidence>
<dbReference type="GO" id="GO:0031389">
    <property type="term" value="C:Rad17 RFC-like complex"/>
    <property type="evidence" value="ECO:0007669"/>
    <property type="project" value="InterPro"/>
</dbReference>
<name>A0A3B3SME9_9TELE</name>
<dbReference type="GeneTree" id="ENSGT00440000039046"/>
<evidence type="ECO:0000256" key="6">
    <source>
        <dbReference type="ARBA" id="ARBA00023242"/>
    </source>
</evidence>
<evidence type="ECO:0000256" key="7">
    <source>
        <dbReference type="ARBA" id="ARBA00023306"/>
    </source>
</evidence>
<accession>A0A3B3SME9</accession>
<keyword evidence="3" id="KW-0547">Nucleotide-binding</keyword>
<dbReference type="InterPro" id="IPR018324">
    <property type="entry name" value="Rad17/Rad24_fun/met"/>
</dbReference>
<keyword evidence="7" id="KW-0131">Cell cycle</keyword>
<dbReference type="Proteomes" id="UP000261540">
    <property type="component" value="Unplaced"/>
</dbReference>
<dbReference type="GO" id="GO:0006281">
    <property type="term" value="P:DNA repair"/>
    <property type="evidence" value="ECO:0007669"/>
    <property type="project" value="InterPro"/>
</dbReference>
<sequence length="681" mass="75554">MSKLSIERKPSSSKGNSWVEPAFGDLFGGSERNLLSTRKTTNARECRKRPTSSSKQPLKRKGTSQSRESENALRKDQQCQDEPWVDKYCPHTQADLAVHPKKMKEVESWLKSHIDSSVQNTGGAILLLTGPSGCGKTATIRVLARELDCLIQEWSNPSTFSEFKTEESFRQSFDPESRFNSFSGGSQTVLFQEFLLRANKYSPLQMLGGCQTGNKKLILIEDFPNQFYRQPECLHGILRSFVKTGKCPLLLIVSDSLSGDGGSRQLFPKEHQEELGICHISFNPVAPTNIMKVLNRIVTQEASGSGGRIMVPDKETLELLCTGSSGDIRGAINNLQFLSLTDCSVQSSFWAPLKNKPVSASSSRSVSKGRSRSKSTKSSDKQDAQSQAIGGKDASLFLFRALGKILYCKRESCSEPELPKLPAHLSEHRRDRLLVDPELVVEKSHMSAELFNLYLHQNYVDFFADMEDVARASEYLSDADFLTTDWTSRCTMREYSSSVATRGLMHANAARASTVTQTCTGFRPLHKPHWLLVSKKYRENCQAAKSLFVSFCLTPFSLQTELLPYLAQLTNPMRNQAQIAFIQDVGRMPLTRHHGRLKFEALTDKEPGLLDLESDEEDATLPAAVTDLGLAEPLTAATDSPGELPSSQGASTDLPPSQPQPTGAQALLDEEEFVIEEYDSD</sequence>
<dbReference type="GO" id="GO:0003689">
    <property type="term" value="F:DNA clamp loader activity"/>
    <property type="evidence" value="ECO:0007669"/>
    <property type="project" value="InterPro"/>
</dbReference>
<dbReference type="Pfam" id="PF03215">
    <property type="entry name" value="Rad17"/>
    <property type="match status" value="1"/>
</dbReference>
<organism evidence="9 10">
    <name type="scientific">Paramormyrops kingsleyae</name>
    <dbReference type="NCBI Taxonomy" id="1676925"/>
    <lineage>
        <taxon>Eukaryota</taxon>
        <taxon>Metazoa</taxon>
        <taxon>Chordata</taxon>
        <taxon>Craniata</taxon>
        <taxon>Vertebrata</taxon>
        <taxon>Euteleostomi</taxon>
        <taxon>Actinopterygii</taxon>
        <taxon>Neopterygii</taxon>
        <taxon>Teleostei</taxon>
        <taxon>Osteoglossocephala</taxon>
        <taxon>Osteoglossomorpha</taxon>
        <taxon>Osteoglossiformes</taxon>
        <taxon>Mormyridae</taxon>
        <taxon>Paramormyrops</taxon>
    </lineage>
</organism>
<dbReference type="NCBIfam" id="TIGR00602">
    <property type="entry name" value="rad24"/>
    <property type="match status" value="1"/>
</dbReference>
<keyword evidence="10" id="KW-1185">Reference proteome</keyword>